<evidence type="ECO:0000259" key="10">
    <source>
        <dbReference type="PROSITE" id="PS50103"/>
    </source>
</evidence>
<dbReference type="PANTHER" id="PTHR46527">
    <property type="entry name" value="NUCLEOPORIN-LIKE PROTEIN 2"/>
    <property type="match status" value="1"/>
</dbReference>
<dbReference type="AlphaFoldDB" id="A0A0V0G9P7"/>
<evidence type="ECO:0000256" key="4">
    <source>
        <dbReference type="ARBA" id="ARBA00022833"/>
    </source>
</evidence>
<dbReference type="InterPro" id="IPR000571">
    <property type="entry name" value="Znf_CCCH"/>
</dbReference>
<dbReference type="InterPro" id="IPR041367">
    <property type="entry name" value="Znf-CCCH_4"/>
</dbReference>
<dbReference type="PANTHER" id="PTHR46527:SF1">
    <property type="entry name" value="NUCLEOPORIN NUP42"/>
    <property type="match status" value="1"/>
</dbReference>
<evidence type="ECO:0000256" key="5">
    <source>
        <dbReference type="ARBA" id="ARBA00023242"/>
    </source>
</evidence>
<keyword evidence="4 9" id="KW-0862">Zinc</keyword>
<evidence type="ECO:0000256" key="2">
    <source>
        <dbReference type="ARBA" id="ARBA00022723"/>
    </source>
</evidence>
<dbReference type="PROSITE" id="PS50103">
    <property type="entry name" value="ZF_C3H1"/>
    <property type="match status" value="1"/>
</dbReference>
<feature type="domain" description="C3H1-type" evidence="10">
    <location>
        <begin position="4"/>
        <end position="26"/>
    </location>
</feature>
<evidence type="ECO:0000256" key="9">
    <source>
        <dbReference type="PROSITE-ProRule" id="PRU00723"/>
    </source>
</evidence>
<organism evidence="11">
    <name type="scientific">Triatoma dimidiata</name>
    <name type="common">Kissing bug</name>
    <name type="synonym">Meccus dimidiatus</name>
    <dbReference type="NCBI Taxonomy" id="72491"/>
    <lineage>
        <taxon>Eukaryota</taxon>
        <taxon>Metazoa</taxon>
        <taxon>Ecdysozoa</taxon>
        <taxon>Arthropoda</taxon>
        <taxon>Hexapoda</taxon>
        <taxon>Insecta</taxon>
        <taxon>Pterygota</taxon>
        <taxon>Neoptera</taxon>
        <taxon>Paraneoptera</taxon>
        <taxon>Hemiptera</taxon>
        <taxon>Heteroptera</taxon>
        <taxon>Panheteroptera</taxon>
        <taxon>Cimicomorpha</taxon>
        <taxon>Reduviidae</taxon>
        <taxon>Triatominae</taxon>
        <taxon>Triatoma</taxon>
    </lineage>
</organism>
<evidence type="ECO:0000256" key="6">
    <source>
        <dbReference type="ARBA" id="ARBA00037262"/>
    </source>
</evidence>
<evidence type="ECO:0000256" key="8">
    <source>
        <dbReference type="ARBA" id="ARBA00042384"/>
    </source>
</evidence>
<dbReference type="Pfam" id="PF18044">
    <property type="entry name" value="zf-CCCH_4"/>
    <property type="match status" value="1"/>
</dbReference>
<name>A0A0V0G9P7_TRIDM</name>
<dbReference type="Gene3D" id="4.10.1000.10">
    <property type="entry name" value="Zinc finger, CCCH-type"/>
    <property type="match status" value="1"/>
</dbReference>
<comment type="function">
    <text evidence="6">Required for the export of mRNAs containing poly(A) tails from the nucleus into the cytoplasm.</text>
</comment>
<evidence type="ECO:0000256" key="7">
    <source>
        <dbReference type="ARBA" id="ARBA00039886"/>
    </source>
</evidence>
<proteinExistence type="predicted"/>
<protein>
    <recommendedName>
        <fullName evidence="7">Nucleoporin NUP42</fullName>
    </recommendedName>
    <alternativeName>
        <fullName evidence="8">Nucleoporin-like protein 2</fullName>
    </alternativeName>
</protein>
<accession>A0A0V0G9P7</accession>
<dbReference type="InterPro" id="IPR036855">
    <property type="entry name" value="Znf_CCCH_sf"/>
</dbReference>
<keyword evidence="3 9" id="KW-0863">Zinc-finger</keyword>
<keyword evidence="5" id="KW-0539">Nucleus</keyword>
<dbReference type="SUPFAM" id="SSF90229">
    <property type="entry name" value="CCCH zinc finger"/>
    <property type="match status" value="1"/>
</dbReference>
<reference evidence="11" key="1">
    <citation type="journal article" date="2018" name="J. Proteomics">
        <title>Exploring the molecular complexity of Triatoma dimidiata sialome.</title>
        <authorList>
            <person name="Santiago P.B."/>
            <person name="de Araujo C.N."/>
            <person name="Charneau S."/>
            <person name="Bastos I.M.D."/>
            <person name="Assumpcao T.C.F."/>
            <person name="Queiroz R.M.L."/>
            <person name="Praca Y.R."/>
            <person name="Cordeiro T.M."/>
            <person name="Garcia C.H.S."/>
            <person name="da Silva I.G."/>
            <person name="Raiol T."/>
            <person name="Motta F.N."/>
            <person name="de Araujo Oliveira J.V."/>
            <person name="de Sousa M.V."/>
            <person name="Ribeiro J.M.C."/>
            <person name="de Santana J.M."/>
        </authorList>
    </citation>
    <scope>NUCLEOTIDE SEQUENCE</scope>
    <source>
        <strain evidence="11">Santander</strain>
        <tissue evidence="11">Salivary glands</tissue>
    </source>
</reference>
<keyword evidence="2 9" id="KW-0479">Metal-binding</keyword>
<evidence type="ECO:0000256" key="1">
    <source>
        <dbReference type="ARBA" id="ARBA00004335"/>
    </source>
</evidence>
<evidence type="ECO:0000256" key="3">
    <source>
        <dbReference type="ARBA" id="ARBA00022771"/>
    </source>
</evidence>
<evidence type="ECO:0000313" key="11">
    <source>
        <dbReference type="EMBL" id="JAP04572.1"/>
    </source>
</evidence>
<dbReference type="InterPro" id="IPR051767">
    <property type="entry name" value="Nucleoporin_NUP42"/>
</dbReference>
<sequence length="349" mass="39732">MATVCKYFLTNSCKFGDRCRYSHALPNDKYRSNPYVYDVRQKNEGVSIMQRTSPSQPINNNVDIDKILPEYLKKVVEDTNQIENQKMWPLTCYSLAKSQRNLPGWNDVSMEEVRWEAYQAQINGTTNVYFANIQELLAHAKEMRNIFLRPGAQAESILREYLKNNNATVASTSNQNVQFIEQPIKTQPEFSFASALEKTPQSVYNQMSTNTNSSRFFTQNLSTNMFNQVPQQQFQPQSSSIFGFKSSFESSPQPVANFFQNKSTVEDSLSSMDTGSNIFGGFSSSPRIIDQRPQVPVKSGENLINTATVNINVYSKVENLSKEDYEVFKANTFTLENLPFAPPPKELCH</sequence>
<dbReference type="GO" id="GO:0031965">
    <property type="term" value="C:nuclear membrane"/>
    <property type="evidence" value="ECO:0007669"/>
    <property type="project" value="UniProtKB-SubCell"/>
</dbReference>
<dbReference type="SMART" id="SM00356">
    <property type="entry name" value="ZnF_C3H1"/>
    <property type="match status" value="1"/>
</dbReference>
<feature type="zinc finger region" description="C3H1-type" evidence="9">
    <location>
        <begin position="4"/>
        <end position="26"/>
    </location>
</feature>
<dbReference type="EMBL" id="GECL01001552">
    <property type="protein sequence ID" value="JAP04572.1"/>
    <property type="molecule type" value="Transcribed_RNA"/>
</dbReference>
<comment type="subcellular location">
    <subcellularLocation>
        <location evidence="1">Nucleus membrane</location>
        <topology evidence="1">Peripheral membrane protein</topology>
        <orientation evidence="1">Cytoplasmic side</orientation>
    </subcellularLocation>
</comment>
<dbReference type="GO" id="GO:0008270">
    <property type="term" value="F:zinc ion binding"/>
    <property type="evidence" value="ECO:0007669"/>
    <property type="project" value="UniProtKB-KW"/>
</dbReference>